<dbReference type="AlphaFoldDB" id="A0A7Y0R1A5"/>
<evidence type="ECO:0000313" key="1">
    <source>
        <dbReference type="EMBL" id="NMR77903.1"/>
    </source>
</evidence>
<accession>A0A7Y0R1A5</accession>
<proteinExistence type="predicted"/>
<name>A0A7Y0R1A5_VIBAL</name>
<gene>
    <name evidence="1" type="ORF">HKB35_30455</name>
</gene>
<feature type="non-terminal residue" evidence="1">
    <location>
        <position position="1"/>
    </location>
</feature>
<evidence type="ECO:0000313" key="2">
    <source>
        <dbReference type="Proteomes" id="UP000565155"/>
    </source>
</evidence>
<reference evidence="1 2" key="1">
    <citation type="submission" date="2020-04" db="EMBL/GenBank/DDBJ databases">
        <title>Whole-genome sequencing of Vibrio spp. from China reveals different genetic environments of blaCTX-M-14 among diverse lineages.</title>
        <authorList>
            <person name="Zheng Z."/>
            <person name="Ye L."/>
            <person name="Chen S."/>
        </authorList>
    </citation>
    <scope>NUCLEOTIDE SEQUENCE [LARGE SCALE GENOMIC DNA]</scope>
    <source>
        <strain evidence="1 2">Vb1636</strain>
    </source>
</reference>
<comment type="caution">
    <text evidence="1">The sequence shown here is derived from an EMBL/GenBank/DDBJ whole genome shotgun (WGS) entry which is preliminary data.</text>
</comment>
<protein>
    <submittedName>
        <fullName evidence="1">Uncharacterized protein</fullName>
    </submittedName>
</protein>
<dbReference type="EMBL" id="JABCMA010001183">
    <property type="protein sequence ID" value="NMR77903.1"/>
    <property type="molecule type" value="Genomic_DNA"/>
</dbReference>
<dbReference type="Proteomes" id="UP000565155">
    <property type="component" value="Unassembled WGS sequence"/>
</dbReference>
<organism evidence="1 2">
    <name type="scientific">Vibrio alginolyticus</name>
    <dbReference type="NCBI Taxonomy" id="663"/>
    <lineage>
        <taxon>Bacteria</taxon>
        <taxon>Pseudomonadati</taxon>
        <taxon>Pseudomonadota</taxon>
        <taxon>Gammaproteobacteria</taxon>
        <taxon>Vibrionales</taxon>
        <taxon>Vibrionaceae</taxon>
        <taxon>Vibrio</taxon>
    </lineage>
</organism>
<sequence>RTVILAQESVGTGELVDLLTNEKIAPSNGQYQLPMSPLQGRFFAVTP</sequence>